<protein>
    <submittedName>
        <fullName evidence="3">Uncharacterized protein LOC111018304</fullName>
    </submittedName>
</protein>
<dbReference type="RefSeq" id="XP_022150031.1">
    <property type="nucleotide sequence ID" value="XM_022294339.1"/>
</dbReference>
<feature type="coiled-coil region" evidence="1">
    <location>
        <begin position="117"/>
        <end position="162"/>
    </location>
</feature>
<dbReference type="GeneID" id="111018304"/>
<proteinExistence type="predicted"/>
<reference evidence="3" key="1">
    <citation type="submission" date="2025-08" db="UniProtKB">
        <authorList>
            <consortium name="RefSeq"/>
        </authorList>
    </citation>
    <scope>IDENTIFICATION</scope>
    <source>
        <strain evidence="3">OHB3-1</strain>
    </source>
</reference>
<name>A0A6J1DA80_MOMCH</name>
<evidence type="ECO:0000256" key="1">
    <source>
        <dbReference type="SAM" id="Coils"/>
    </source>
</evidence>
<evidence type="ECO:0000313" key="3">
    <source>
        <dbReference type="RefSeq" id="XP_022150031.1"/>
    </source>
</evidence>
<keyword evidence="2" id="KW-1185">Reference proteome</keyword>
<sequence length="250" mass="28065">MTPHLTIRLSPRCLMLHLVALPDFKRHPPRPPLTVIPGLLPMCRLFLFRAHMMPTPMGRLIWRELSAFGKDLESHRVGRVLATQTLSIASIPILVISIRVADKINHLRRHYTPPNELDQALASLNQANSMLANTQHDLEVERRRSRDDLVVLQKKLDEANAQLSNSEFLAEKFKKTQTMSICRMPPWNVASHGLSAKSPTITPTSITRFSRSVLGLNVTPPMTWTTRTTSRDNVGLVVHGSNFGGVDFAC</sequence>
<keyword evidence="1" id="KW-0175">Coiled coil</keyword>
<dbReference type="KEGG" id="mcha:111018304"/>
<organism evidence="2 3">
    <name type="scientific">Momordica charantia</name>
    <name type="common">Bitter gourd</name>
    <name type="synonym">Balsam pear</name>
    <dbReference type="NCBI Taxonomy" id="3673"/>
    <lineage>
        <taxon>Eukaryota</taxon>
        <taxon>Viridiplantae</taxon>
        <taxon>Streptophyta</taxon>
        <taxon>Embryophyta</taxon>
        <taxon>Tracheophyta</taxon>
        <taxon>Spermatophyta</taxon>
        <taxon>Magnoliopsida</taxon>
        <taxon>eudicotyledons</taxon>
        <taxon>Gunneridae</taxon>
        <taxon>Pentapetalae</taxon>
        <taxon>rosids</taxon>
        <taxon>fabids</taxon>
        <taxon>Cucurbitales</taxon>
        <taxon>Cucurbitaceae</taxon>
        <taxon>Momordiceae</taxon>
        <taxon>Momordica</taxon>
    </lineage>
</organism>
<dbReference type="AlphaFoldDB" id="A0A6J1DA80"/>
<dbReference type="Proteomes" id="UP000504603">
    <property type="component" value="Unplaced"/>
</dbReference>
<gene>
    <name evidence="3" type="primary">LOC111018304</name>
</gene>
<evidence type="ECO:0000313" key="2">
    <source>
        <dbReference type="Proteomes" id="UP000504603"/>
    </source>
</evidence>
<accession>A0A6J1DA80</accession>